<dbReference type="Proteomes" id="UP000000310">
    <property type="component" value="Chromosome"/>
</dbReference>
<dbReference type="InterPro" id="IPR011486">
    <property type="entry name" value="BBP2"/>
</dbReference>
<dbReference type="EMBL" id="CP002545">
    <property type="protein sequence ID" value="ADY50938.1"/>
    <property type="molecule type" value="Genomic_DNA"/>
</dbReference>
<protein>
    <recommendedName>
        <fullName evidence="3">Porin</fullName>
    </recommendedName>
</protein>
<reference evidence="2" key="2">
    <citation type="submission" date="2011-02" db="EMBL/GenBank/DDBJ databases">
        <title>The complete genome of Pedobacter saltans DSM 12145.</title>
        <authorList>
            <consortium name="US DOE Joint Genome Institute (JGI-PGF)"/>
            <person name="Lucas S."/>
            <person name="Copeland A."/>
            <person name="Lapidus A."/>
            <person name="Bruce D."/>
            <person name="Goodwin L."/>
            <person name="Pitluck S."/>
            <person name="Kyrpides N."/>
            <person name="Mavromatis K."/>
            <person name="Pagani I."/>
            <person name="Ivanova N."/>
            <person name="Ovchinnikova G."/>
            <person name="Lu M."/>
            <person name="Detter J.C."/>
            <person name="Han C."/>
            <person name="Land M."/>
            <person name="Hauser L."/>
            <person name="Markowitz V."/>
            <person name="Cheng J.-F."/>
            <person name="Hugenholtz P."/>
            <person name="Woyke T."/>
            <person name="Wu D."/>
            <person name="Tindall B."/>
            <person name="Pomrenke H.G."/>
            <person name="Brambilla E."/>
            <person name="Klenk H.-P."/>
            <person name="Eisen J.A."/>
        </authorList>
    </citation>
    <scope>NUCLEOTIDE SEQUENCE [LARGE SCALE GENOMIC DNA]</scope>
    <source>
        <strain evidence="2">ATCC 51119 / DSM 12145 / JCM 21818 / LMG 10337 / NBRC 100064 / NCIMB 13643</strain>
    </source>
</reference>
<accession>F0S521</accession>
<dbReference type="OrthoDB" id="1114561at2"/>
<keyword evidence="2" id="KW-1185">Reference proteome</keyword>
<dbReference type="HOGENOM" id="CLU_047565_1_0_10"/>
<dbReference type="AlphaFoldDB" id="F0S521"/>
<sequence length="348" mass="37874">MKKNTFLIALSVFSCTGTFAQETEKLPLELSGSADVYWKYDFAKQTNIPTYFTEDHNSISLGMLDLALKKSTGKASFVGEISFGPRGQYRSLVNGDGSPANNDNSFHIQNLYAVYSFTDKLSVTAGFMGTFIGYEVISPSANFHYSTSYLFGAGPFQNAGIKANYSFSEKVSGMIGLFNDWNSYQDFNGVSHIGAQLGITPNENTSIYVNFLTGSSEGGEANYSSGTLVDLVASYNITNKIALGLNAADYTLKSDGGYTGVALYPKYAFSNNFLLGVRGEYFKIKDAGGIEGDAKTSFTLSANFKHGGLTFIPEIRLDNSKQSEFLKDDFLTPTKKACQFSAALVYTF</sequence>
<dbReference type="STRING" id="762903.Pedsa_0356"/>
<evidence type="ECO:0008006" key="3">
    <source>
        <dbReference type="Google" id="ProtNLM"/>
    </source>
</evidence>
<evidence type="ECO:0000313" key="1">
    <source>
        <dbReference type="EMBL" id="ADY50938.1"/>
    </source>
</evidence>
<dbReference type="SUPFAM" id="SSF56935">
    <property type="entry name" value="Porins"/>
    <property type="match status" value="1"/>
</dbReference>
<dbReference type="Pfam" id="PF07642">
    <property type="entry name" value="BBP2"/>
    <property type="match status" value="1"/>
</dbReference>
<name>F0S521_PSESL</name>
<gene>
    <name evidence="1" type="ordered locus">Pedsa_0356</name>
</gene>
<reference evidence="1 2" key="1">
    <citation type="journal article" date="2011" name="Stand. Genomic Sci.">
        <title>Complete genome sequence of the gliding, heparinolytic Pedobacter saltans type strain (113).</title>
        <authorList>
            <person name="Liolios K."/>
            <person name="Sikorski J."/>
            <person name="Lu M."/>
            <person name="Nolan M."/>
            <person name="Lapidus A."/>
            <person name="Lucas S."/>
            <person name="Hammon N."/>
            <person name="Deshpande S."/>
            <person name="Cheng J.F."/>
            <person name="Tapia R."/>
            <person name="Han C."/>
            <person name="Goodwin L."/>
            <person name="Pitluck S."/>
            <person name="Huntemann M."/>
            <person name="Ivanova N."/>
            <person name="Pagani I."/>
            <person name="Mavromatis K."/>
            <person name="Ovchinikova G."/>
            <person name="Pati A."/>
            <person name="Chen A."/>
            <person name="Palaniappan K."/>
            <person name="Land M."/>
            <person name="Hauser L."/>
            <person name="Brambilla E.M."/>
            <person name="Kotsyurbenko O."/>
            <person name="Rohde M."/>
            <person name="Tindall B.J."/>
            <person name="Abt B."/>
            <person name="Goker M."/>
            <person name="Detter J.C."/>
            <person name="Woyke T."/>
            <person name="Bristow J."/>
            <person name="Eisen J.A."/>
            <person name="Markowitz V."/>
            <person name="Hugenholtz P."/>
            <person name="Klenk H.P."/>
            <person name="Kyrpides N.C."/>
        </authorList>
    </citation>
    <scope>NUCLEOTIDE SEQUENCE [LARGE SCALE GENOMIC DNA]</scope>
    <source>
        <strain evidence="2">ATCC 51119 / DSM 12145 / JCM 21818 / LMG 10337 / NBRC 100064 / NCIMB 13643</strain>
    </source>
</reference>
<dbReference type="eggNOG" id="ENOG502Z8GX">
    <property type="taxonomic scope" value="Bacteria"/>
</dbReference>
<organism evidence="1 2">
    <name type="scientific">Pseudopedobacter saltans (strain ATCC 51119 / DSM 12145 / JCM 21818 / CCUG 39354 / LMG 10337 / NBRC 100064 / NCIMB 13643)</name>
    <name type="common">Pedobacter saltans</name>
    <dbReference type="NCBI Taxonomy" id="762903"/>
    <lineage>
        <taxon>Bacteria</taxon>
        <taxon>Pseudomonadati</taxon>
        <taxon>Bacteroidota</taxon>
        <taxon>Sphingobacteriia</taxon>
        <taxon>Sphingobacteriales</taxon>
        <taxon>Sphingobacteriaceae</taxon>
        <taxon>Pseudopedobacter</taxon>
    </lineage>
</organism>
<proteinExistence type="predicted"/>
<dbReference type="KEGG" id="psn:Pedsa_0356"/>
<dbReference type="PROSITE" id="PS51257">
    <property type="entry name" value="PROKAR_LIPOPROTEIN"/>
    <property type="match status" value="1"/>
</dbReference>
<dbReference type="RefSeq" id="WP_013631441.1">
    <property type="nucleotide sequence ID" value="NC_015177.1"/>
</dbReference>
<evidence type="ECO:0000313" key="2">
    <source>
        <dbReference type="Proteomes" id="UP000000310"/>
    </source>
</evidence>